<reference evidence="9 10" key="1">
    <citation type="submission" date="2024-03" db="EMBL/GenBank/DDBJ databases">
        <title>The genome assembly and annotation of the cricket Gryllus longicercus Weissman &amp; Gray.</title>
        <authorList>
            <person name="Szrajer S."/>
            <person name="Gray D."/>
            <person name="Ylla G."/>
        </authorList>
    </citation>
    <scope>NUCLEOTIDE SEQUENCE [LARGE SCALE GENOMIC DNA]</scope>
    <source>
        <strain evidence="9">DAG 2021-001</strain>
        <tissue evidence="9">Whole body minus gut</tissue>
    </source>
</reference>
<keyword evidence="4" id="KW-0597">Phosphoprotein</keyword>
<gene>
    <name evidence="9" type="ORF">R5R35_007004</name>
</gene>
<dbReference type="PANTHER" id="PTHR47695">
    <property type="entry name" value="PID DOMAIN-CONTAINING PROTEIN"/>
    <property type="match status" value="1"/>
</dbReference>
<feature type="compositionally biased region" description="Basic and acidic residues" evidence="7">
    <location>
        <begin position="1458"/>
        <end position="1470"/>
    </location>
</feature>
<comment type="caution">
    <text evidence="9">The sequence shown here is derived from an EMBL/GenBank/DDBJ whole genome shotgun (WGS) entry which is preliminary data.</text>
</comment>
<feature type="region of interest" description="Disordered" evidence="7">
    <location>
        <begin position="589"/>
        <end position="610"/>
    </location>
</feature>
<evidence type="ECO:0000256" key="4">
    <source>
        <dbReference type="ARBA" id="ARBA00022553"/>
    </source>
</evidence>
<feature type="compositionally biased region" description="Polar residues" evidence="7">
    <location>
        <begin position="782"/>
        <end position="819"/>
    </location>
</feature>
<evidence type="ECO:0000256" key="1">
    <source>
        <dbReference type="ARBA" id="ARBA00004496"/>
    </source>
</evidence>
<feature type="compositionally biased region" description="Basic residues" evidence="7">
    <location>
        <begin position="1796"/>
        <end position="1805"/>
    </location>
</feature>
<dbReference type="InterPro" id="IPR048561">
    <property type="entry name" value="Dab_PTB"/>
</dbReference>
<feature type="compositionally biased region" description="Low complexity" evidence="7">
    <location>
        <begin position="1933"/>
        <end position="1942"/>
    </location>
</feature>
<keyword evidence="10" id="KW-1185">Reference proteome</keyword>
<dbReference type="InterPro" id="IPR011993">
    <property type="entry name" value="PH-like_dom_sf"/>
</dbReference>
<feature type="compositionally biased region" description="Polar residues" evidence="7">
    <location>
        <begin position="745"/>
        <end position="759"/>
    </location>
</feature>
<feature type="compositionally biased region" description="Polar residues" evidence="7">
    <location>
        <begin position="353"/>
        <end position="370"/>
    </location>
</feature>
<feature type="compositionally biased region" description="Low complexity" evidence="7">
    <location>
        <begin position="599"/>
        <end position="610"/>
    </location>
</feature>
<evidence type="ECO:0000256" key="7">
    <source>
        <dbReference type="SAM" id="MobiDB-lite"/>
    </source>
</evidence>
<feature type="compositionally biased region" description="Basic and acidic residues" evidence="7">
    <location>
        <begin position="1717"/>
        <end position="1726"/>
    </location>
</feature>
<feature type="compositionally biased region" description="Basic and acidic residues" evidence="7">
    <location>
        <begin position="2026"/>
        <end position="2035"/>
    </location>
</feature>
<feature type="region of interest" description="Disordered" evidence="7">
    <location>
        <begin position="860"/>
        <end position="1040"/>
    </location>
</feature>
<feature type="compositionally biased region" description="Basic and acidic residues" evidence="7">
    <location>
        <begin position="1216"/>
        <end position="1241"/>
    </location>
</feature>
<evidence type="ECO:0000313" key="10">
    <source>
        <dbReference type="Proteomes" id="UP001378592"/>
    </source>
</evidence>
<feature type="compositionally biased region" description="Pro residues" evidence="7">
    <location>
        <begin position="980"/>
        <end position="992"/>
    </location>
</feature>
<evidence type="ECO:0000256" key="6">
    <source>
        <dbReference type="SAM" id="Coils"/>
    </source>
</evidence>
<keyword evidence="3" id="KW-0963">Cytoplasm</keyword>
<feature type="compositionally biased region" description="Polar residues" evidence="7">
    <location>
        <begin position="1249"/>
        <end position="1260"/>
    </location>
</feature>
<feature type="compositionally biased region" description="Basic and acidic residues" evidence="7">
    <location>
        <begin position="1178"/>
        <end position="1208"/>
    </location>
</feature>
<keyword evidence="2" id="KW-0217">Developmental protein</keyword>
<feature type="compositionally biased region" description="Basic and acidic residues" evidence="7">
    <location>
        <begin position="1429"/>
        <end position="1443"/>
    </location>
</feature>
<feature type="compositionally biased region" description="Basic and acidic residues" evidence="7">
    <location>
        <begin position="1943"/>
        <end position="1958"/>
    </location>
</feature>
<evidence type="ECO:0000256" key="3">
    <source>
        <dbReference type="ARBA" id="ARBA00022490"/>
    </source>
</evidence>
<feature type="region of interest" description="Disordered" evidence="7">
    <location>
        <begin position="353"/>
        <end position="414"/>
    </location>
</feature>
<evidence type="ECO:0000256" key="5">
    <source>
        <dbReference type="ARBA" id="ARBA00022782"/>
    </source>
</evidence>
<feature type="compositionally biased region" description="Basic and acidic residues" evidence="7">
    <location>
        <begin position="1776"/>
        <end position="1789"/>
    </location>
</feature>
<feature type="compositionally biased region" description="Basic and acidic residues" evidence="7">
    <location>
        <begin position="1870"/>
        <end position="1895"/>
    </location>
</feature>
<feature type="compositionally biased region" description="Polar residues" evidence="7">
    <location>
        <begin position="1854"/>
        <end position="1863"/>
    </location>
</feature>
<feature type="region of interest" description="Disordered" evidence="7">
    <location>
        <begin position="679"/>
        <end position="839"/>
    </location>
</feature>
<organism evidence="9 10">
    <name type="scientific">Gryllus longicercus</name>
    <dbReference type="NCBI Taxonomy" id="2509291"/>
    <lineage>
        <taxon>Eukaryota</taxon>
        <taxon>Metazoa</taxon>
        <taxon>Ecdysozoa</taxon>
        <taxon>Arthropoda</taxon>
        <taxon>Hexapoda</taxon>
        <taxon>Insecta</taxon>
        <taxon>Pterygota</taxon>
        <taxon>Neoptera</taxon>
        <taxon>Polyneoptera</taxon>
        <taxon>Orthoptera</taxon>
        <taxon>Ensifera</taxon>
        <taxon>Gryllidea</taxon>
        <taxon>Grylloidea</taxon>
        <taxon>Gryllidae</taxon>
        <taxon>Gryllinae</taxon>
        <taxon>Gryllus</taxon>
    </lineage>
</organism>
<keyword evidence="5" id="KW-0221">Differentiation</keyword>
<accession>A0AAN9WM20</accession>
<feature type="compositionally biased region" description="Polar residues" evidence="7">
    <location>
        <begin position="589"/>
        <end position="598"/>
    </location>
</feature>
<evidence type="ECO:0000256" key="2">
    <source>
        <dbReference type="ARBA" id="ARBA00022473"/>
    </source>
</evidence>
<feature type="compositionally biased region" description="Polar residues" evidence="7">
    <location>
        <begin position="826"/>
        <end position="839"/>
    </location>
</feature>
<dbReference type="GO" id="GO:0005737">
    <property type="term" value="C:cytoplasm"/>
    <property type="evidence" value="ECO:0007669"/>
    <property type="project" value="UniProtKB-SubCell"/>
</dbReference>
<dbReference type="EMBL" id="JAZDUA010000025">
    <property type="protein sequence ID" value="KAK7872388.1"/>
    <property type="molecule type" value="Genomic_DNA"/>
</dbReference>
<feature type="domain" description="PID" evidence="8">
    <location>
        <begin position="107"/>
        <end position="239"/>
    </location>
</feature>
<dbReference type="Gene3D" id="2.30.29.30">
    <property type="entry name" value="Pleckstrin-homology domain (PH domain)/Phosphotyrosine-binding domain (PTB)"/>
    <property type="match status" value="1"/>
</dbReference>
<feature type="compositionally biased region" description="Acidic residues" evidence="7">
    <location>
        <begin position="1521"/>
        <end position="1531"/>
    </location>
</feature>
<feature type="region of interest" description="Disordered" evidence="7">
    <location>
        <begin position="2013"/>
        <end position="2049"/>
    </location>
</feature>
<keyword evidence="6" id="KW-0175">Coiled coil</keyword>
<feature type="compositionally biased region" description="Basic and acidic residues" evidence="7">
    <location>
        <begin position="1973"/>
        <end position="1982"/>
    </location>
</feature>
<feature type="coiled-coil region" evidence="6">
    <location>
        <begin position="1078"/>
        <end position="1105"/>
    </location>
</feature>
<sequence length="2139" mass="237803">MVQFREIDFTKADDLWIMAGLDAQSDTASHVAADDRASDASEETAPSLDGVHVAATAAAATAAFPIGAGGIKEVKEGGRKLGLKMSFRTLASPRRAEKDKNEPSRFLGEGVSFKAKLIGILEVSEARGDRMCQEALADLKMAIRAAGEHKQRININIAIDGLRLRDEKTGDCLYHHPVHKISFIAQDMSDSRAFGYIFGSPDTGHRFFGIKTDKAASQVVIAMRDLFQVVFELKKKEIELAKQHIEQTQIKLGAGLFVDSTSSSKNGSSSSDQAAAKMRTIQEDTVKENGTGGSSSKTSQPTSEVIADLLDLEFELNSIQQGIHQMERITPSDPFGPSTKEDPFATDPFGDSFTPSTMFPASKSSKQQTVAILPPPPSAKDTPRSSDPFNVPPSGRHTLRRTSRPSPAATATETVAAAAAAAAAPVTNNVSKPLPVQAAPVQQQEKHWFDQETESLFDEGELVTPPLSSSTNVQSFPTVPPAIVDQENQDTAKSPPPTQQLQQIQTESIPKTGGQFDVFTELDPLGTGRVKPYVDRKDFFQELKNPPKKVLKDLVTEAPSSEATAPLFHATFDTGSSSLNVNDSVSCPSSKDVLSSAETTTTTNTSVNTTTVSTSTSSIFTSIKPIDIDPFKDTDPFDKTDPFAEDDFSQIGGFPPTGSSHDPFDTGFADFTMFGRGKKDLTPFTDLPATTDGDTKRSSPLPQVEAGMSSVSSQPTLHGPLRVSLPPEKNVESSLPLPPFPSSSATPRPLSSPSGTLSKGKSKTRLSKQTSLATGMVKLPSPKSSQRSSRLMKQMTVDSGSSVQPLQASPTPQIVPTPSHSDRKSPSSQGILESVTLRNRSVVTPSPPIVACFPEITDMDSSRLSGSSAELAEIAPEPPPRPATNIAPIKPPPLPPKRQQVGNIMKPPPRPPHSDHPHYDYIENYETSISPTPQEVEEVKSPPIPVPARRPRFGDADLSEVPQRPRRQYQSTASASEPDYLPPIPILPPPQKKSPAADAGKSHSTSKPRTPVMTTIASILQSSSSSTTTPASDHVKQPVSASSLNITLSQLTKTGLADLAAALGVSPGHLSNMTLQDLTRCLAKLQAADNNIEDLKSEASAIKRDKYDALRESVDEEPEFKADFETNFEPSSSEKLEDVFQETPFDKYAVFRELIGQEKHEEASTTAPSTSEVEQETENTKNLDVIEEKKSSVEDPKIEKPPEDRYAALREISLGENDREKEDVDTSSEKEEGPTETAKLDEDYDLLSLSRQQSEGTDSPTIEAPPPREPQSIIESTIFEEDVNALEAESTISEETIQPTEVSKKETQSPVEITVNSKEEIPQNQKDSSNQSPEQLEGSKVSPPESKLEETSEGWAKFDTGTFPVEKQTSEGQSEGVISPWSSDGKEFNKQLSAHPSELTEEEIDKGRRRRVRRPAHWHEDDESEEGWDERRPDEGVWERPWRENGWSDGESFYDDMPPYRDRMYYEERRGRRRRVSPWKRGQRSSRDPSPWEQEGKDDEDEENWTGPIPGQAKRWPERSADDEEEEEEYDISWKSRPKHRGSSWDDERHRRYGSRDINGSEYEERRKRKASPWAGGPPPGSTASGGVGEGDRRSSWESGSWDEDERYAREYGERRYRGEREEDYRWRKDYELDGRYGWSRRYGAPDEEYARPEHAPRRKHRYYRDRSRESPWEDEYSEQGEDESPRYQTRKRNWPKRPSSASEMRRTIDKSSPSEYKSRMMEKQQHSLPNVPRPDGPEKIPGYGYPERRYRDKSGSRPRSREGHFGSDQEYDYWPPERPRRQDREGYEQRSQTLHPRRPPRHKKSGDWSYSQKSPFDDDFSMQAFEFADVGKSQPGEPEVSDPTKKKSPAPPNQSITPSGTSMPAEPIAKSKEGQVMENETKTREILGSLHEHQNSPTPEDQSKTRASRGSSHRQSPFEDDFTPPESRHASARLISSISSDISDHRKSPFEDVRSSCRVESVVEENECESENEQKNGKVNDDVFLPPDSAPESGHSVGEQVFADFESSSLSTSISEVQAPTKPLTDSKRTEKRLTGNLWNSEDTNKSEKHYTAIKGRMSNLLRADSSSSLRKSESINIFARESDPFDDEFFSSDMSATLPRPKSEQGRTSEKSSVNNNSSDPFNWTKAFDSFNFEEEK</sequence>
<feature type="compositionally biased region" description="Basic and acidic residues" evidence="7">
    <location>
        <begin position="1747"/>
        <end position="1768"/>
    </location>
</feature>
<feature type="compositionally biased region" description="Polar residues" evidence="7">
    <location>
        <begin position="1290"/>
        <end position="1301"/>
    </location>
</feature>
<dbReference type="FunFam" id="2.30.29.30:FF:000262">
    <property type="entry name" value="Disabled, isoform F"/>
    <property type="match status" value="1"/>
</dbReference>
<evidence type="ECO:0000313" key="9">
    <source>
        <dbReference type="EMBL" id="KAK7872388.1"/>
    </source>
</evidence>
<dbReference type="CDD" id="cd01215">
    <property type="entry name" value="PTB_Dab"/>
    <property type="match status" value="1"/>
</dbReference>
<name>A0AAN9WM20_9ORTH</name>
<dbReference type="Pfam" id="PF00640">
    <property type="entry name" value="PID"/>
    <property type="match status" value="1"/>
</dbReference>
<feature type="region of interest" description="Disordered" evidence="7">
    <location>
        <begin position="1638"/>
        <end position="1997"/>
    </location>
</feature>
<dbReference type="PANTHER" id="PTHR47695:SF3">
    <property type="entry name" value="PID DOMAIN-CONTAINING PROTEIN"/>
    <property type="match status" value="1"/>
</dbReference>
<dbReference type="Proteomes" id="UP001378592">
    <property type="component" value="Unassembled WGS sequence"/>
</dbReference>
<feature type="compositionally biased region" description="Acidic residues" evidence="7">
    <location>
        <begin position="1963"/>
        <end position="1972"/>
    </location>
</feature>
<feature type="region of interest" description="Disordered" evidence="7">
    <location>
        <begin position="283"/>
        <end position="302"/>
    </location>
</feature>
<feature type="compositionally biased region" description="Polar residues" evidence="7">
    <location>
        <begin position="1308"/>
        <end position="1334"/>
    </location>
</feature>
<evidence type="ECO:0000259" key="8">
    <source>
        <dbReference type="PROSITE" id="PS01179"/>
    </source>
</evidence>
<feature type="compositionally biased region" description="Basic residues" evidence="7">
    <location>
        <begin position="1407"/>
        <end position="1416"/>
    </location>
</feature>
<feature type="region of interest" description="Disordered" evidence="7">
    <location>
        <begin position="1156"/>
        <end position="1604"/>
    </location>
</feature>
<feature type="compositionally biased region" description="Basic and acidic residues" evidence="7">
    <location>
        <begin position="2103"/>
        <end position="2112"/>
    </location>
</feature>
<feature type="compositionally biased region" description="Polar residues" evidence="7">
    <location>
        <begin position="2113"/>
        <end position="2124"/>
    </location>
</feature>
<protein>
    <recommendedName>
        <fullName evidence="8">PID domain-containing protein</fullName>
    </recommendedName>
</protein>
<feature type="compositionally biased region" description="Acidic residues" evidence="7">
    <location>
        <begin position="1673"/>
        <end position="1683"/>
    </location>
</feature>
<feature type="compositionally biased region" description="Low complexity" evidence="7">
    <location>
        <begin position="1014"/>
        <end position="1032"/>
    </location>
</feature>
<proteinExistence type="predicted"/>
<feature type="compositionally biased region" description="Basic and acidic residues" evidence="7">
    <location>
        <begin position="912"/>
        <end position="921"/>
    </location>
</feature>
<comment type="subcellular location">
    <subcellularLocation>
        <location evidence="1">Cytoplasm</location>
    </subcellularLocation>
</comment>
<dbReference type="PROSITE" id="PS01179">
    <property type="entry name" value="PID"/>
    <property type="match status" value="1"/>
</dbReference>
<feature type="compositionally biased region" description="Basic residues" evidence="7">
    <location>
        <begin position="1471"/>
        <end position="1484"/>
    </location>
</feature>
<dbReference type="InterPro" id="IPR006020">
    <property type="entry name" value="PTB/PI_dom"/>
</dbReference>
<dbReference type="SMART" id="SM00462">
    <property type="entry name" value="PTB"/>
    <property type="match status" value="1"/>
</dbReference>
<dbReference type="GO" id="GO:0030154">
    <property type="term" value="P:cell differentiation"/>
    <property type="evidence" value="ECO:0007669"/>
    <property type="project" value="UniProtKB-KW"/>
</dbReference>
<dbReference type="SUPFAM" id="SSF50729">
    <property type="entry name" value="PH domain-like"/>
    <property type="match status" value="1"/>
</dbReference>
<feature type="region of interest" description="Disordered" evidence="7">
    <location>
        <begin position="2087"/>
        <end position="2139"/>
    </location>
</feature>